<organism evidence="11 12">
    <name type="scientific">SAR86 cluster bacterium</name>
    <dbReference type="NCBI Taxonomy" id="2030880"/>
    <lineage>
        <taxon>Bacteria</taxon>
        <taxon>Pseudomonadati</taxon>
        <taxon>Pseudomonadota</taxon>
        <taxon>Gammaproteobacteria</taxon>
        <taxon>SAR86 cluster</taxon>
    </lineage>
</organism>
<accession>A0A520MXR3</accession>
<dbReference type="InterPro" id="IPR000257">
    <property type="entry name" value="Uroporphyrinogen_deCOase"/>
</dbReference>
<evidence type="ECO:0000256" key="2">
    <source>
        <dbReference type="ARBA" id="ARBA00009935"/>
    </source>
</evidence>
<evidence type="ECO:0000256" key="3">
    <source>
        <dbReference type="ARBA" id="ARBA00012288"/>
    </source>
</evidence>
<evidence type="ECO:0000256" key="1">
    <source>
        <dbReference type="ARBA" id="ARBA00004804"/>
    </source>
</evidence>
<dbReference type="GO" id="GO:0006782">
    <property type="term" value="P:protoporphyrinogen IX biosynthetic process"/>
    <property type="evidence" value="ECO:0007669"/>
    <property type="project" value="UniProtKB-UniPathway"/>
</dbReference>
<protein>
    <recommendedName>
        <fullName evidence="3 7">Uroporphyrinogen decarboxylase</fullName>
        <ecNumber evidence="3 7">4.1.1.37</ecNumber>
    </recommendedName>
</protein>
<dbReference type="AlphaFoldDB" id="A0A520MXR3"/>
<proteinExistence type="inferred from homology"/>
<name>A0A520MXR3_9GAMM</name>
<evidence type="ECO:0000313" key="12">
    <source>
        <dbReference type="Proteomes" id="UP000315825"/>
    </source>
</evidence>
<keyword evidence="4 8" id="KW-0210">Decarboxylase</keyword>
<dbReference type="GO" id="GO:0004853">
    <property type="term" value="F:uroporphyrinogen decarboxylase activity"/>
    <property type="evidence" value="ECO:0007669"/>
    <property type="project" value="UniProtKB-UniRule"/>
</dbReference>
<dbReference type="InterPro" id="IPR038071">
    <property type="entry name" value="UROD/MetE-like_sf"/>
</dbReference>
<evidence type="ECO:0000256" key="5">
    <source>
        <dbReference type="ARBA" id="ARBA00023239"/>
    </source>
</evidence>
<evidence type="ECO:0000256" key="8">
    <source>
        <dbReference type="RuleBase" id="RU000554"/>
    </source>
</evidence>
<dbReference type="UniPathway" id="UPA00251">
    <property type="reaction ID" value="UER00321"/>
</dbReference>
<dbReference type="SUPFAM" id="SSF51726">
    <property type="entry name" value="UROD/MetE-like"/>
    <property type="match status" value="1"/>
</dbReference>
<feature type="domain" description="Uroporphyrinogen decarboxylase (URO-D)" evidence="10">
    <location>
        <begin position="26"/>
        <end position="35"/>
    </location>
</feature>
<dbReference type="GO" id="GO:0005829">
    <property type="term" value="C:cytosol"/>
    <property type="evidence" value="ECO:0007669"/>
    <property type="project" value="TreeGrafter"/>
</dbReference>
<comment type="caution">
    <text evidence="11">The sequence shown here is derived from an EMBL/GenBank/DDBJ whole genome shotgun (WGS) entry which is preliminary data.</text>
</comment>
<gene>
    <name evidence="11" type="ORF">EVA92_03855</name>
</gene>
<reference evidence="11 12" key="1">
    <citation type="submission" date="2019-02" db="EMBL/GenBank/DDBJ databases">
        <title>Prokaryotic population dynamics and viral predation in marine succession experiment using metagenomics: the confinement effect.</title>
        <authorList>
            <person name="Haro-Moreno J.M."/>
            <person name="Rodriguez-Valera F."/>
            <person name="Lopez-Perez M."/>
        </authorList>
    </citation>
    <scope>NUCLEOTIDE SEQUENCE [LARGE SCALE GENOMIC DNA]</scope>
    <source>
        <strain evidence="11">MED-G159</strain>
    </source>
</reference>
<evidence type="ECO:0000256" key="6">
    <source>
        <dbReference type="ARBA" id="ARBA00023244"/>
    </source>
</evidence>
<evidence type="ECO:0000256" key="4">
    <source>
        <dbReference type="ARBA" id="ARBA00022793"/>
    </source>
</evidence>
<evidence type="ECO:0000259" key="10">
    <source>
        <dbReference type="PROSITE" id="PS00906"/>
    </source>
</evidence>
<dbReference type="Proteomes" id="UP000315825">
    <property type="component" value="Unassembled WGS sequence"/>
</dbReference>
<dbReference type="Pfam" id="PF01208">
    <property type="entry name" value="URO-D"/>
    <property type="match status" value="1"/>
</dbReference>
<comment type="pathway">
    <text evidence="1 8">Porphyrin-containing compound metabolism; protoporphyrin-IX biosynthesis; coproporphyrinogen-III from 5-aminolevulinate: step 4/4.</text>
</comment>
<dbReference type="PANTHER" id="PTHR21091">
    <property type="entry name" value="METHYLTETRAHYDROFOLATE:HOMOCYSTEINE METHYLTRANSFERASE RELATED"/>
    <property type="match status" value="1"/>
</dbReference>
<dbReference type="PROSITE" id="PS00906">
    <property type="entry name" value="UROD_1"/>
    <property type="match status" value="1"/>
</dbReference>
<dbReference type="InterPro" id="IPR006361">
    <property type="entry name" value="Uroporphyrinogen_deCO2ase_HemE"/>
</dbReference>
<keyword evidence="5 8" id="KW-0456">Lyase</keyword>
<comment type="catalytic activity">
    <reaction evidence="8">
        <text>uroporphyrinogen III + 4 H(+) = coproporphyrinogen III + 4 CO2</text>
        <dbReference type="Rhea" id="RHEA:19865"/>
        <dbReference type="ChEBI" id="CHEBI:15378"/>
        <dbReference type="ChEBI" id="CHEBI:16526"/>
        <dbReference type="ChEBI" id="CHEBI:57308"/>
        <dbReference type="ChEBI" id="CHEBI:57309"/>
        <dbReference type="EC" id="4.1.1.37"/>
    </reaction>
</comment>
<evidence type="ECO:0000313" key="11">
    <source>
        <dbReference type="EMBL" id="RZO26008.1"/>
    </source>
</evidence>
<comment type="similarity">
    <text evidence="2 9">Belongs to the uroporphyrinogen decarboxylase family.</text>
</comment>
<dbReference type="EMBL" id="SHBE01000007">
    <property type="protein sequence ID" value="RZO26008.1"/>
    <property type="molecule type" value="Genomic_DNA"/>
</dbReference>
<sequence>MHLQKILKNRIFLDALNRKNQKGYVPVWFLRQAGRYMPEYRSIRSKYTDFFDMIKKPEVCCELTLQPLRKFPLDAAITFSDILTVPEALGSKIQFISGKGPVFSDSFRNSPDMKLKFNSDDQLSYVYEATKLIKSKVDVPLIGFCGSPWTIFTYMYYGKSPKNFNQIQDYVRNNSESTHEKLNIITEITVEYLRNQAQSGADCLQIFDSWGGIVENDYHEFSLQYVDKIINSLHESIPVILYARGLKIKPFTKETSAKIFNLNVNDNIGEYINEEIAIQGNLDPNIFHENDNYLESLAEEIFEKYSQKYNYVCNLGSGLTPDINPDKVSVFLNKLRFLNSK</sequence>
<dbReference type="Gene3D" id="3.20.20.210">
    <property type="match status" value="1"/>
</dbReference>
<keyword evidence="6 8" id="KW-0627">Porphyrin biosynthesis</keyword>
<dbReference type="NCBIfam" id="TIGR01464">
    <property type="entry name" value="hemE"/>
    <property type="match status" value="1"/>
</dbReference>
<dbReference type="EC" id="4.1.1.37" evidence="3 7"/>
<dbReference type="PANTHER" id="PTHR21091:SF169">
    <property type="entry name" value="UROPORPHYRINOGEN DECARBOXYLASE"/>
    <property type="match status" value="1"/>
</dbReference>
<evidence type="ECO:0000256" key="7">
    <source>
        <dbReference type="NCBIfam" id="TIGR01464"/>
    </source>
</evidence>
<evidence type="ECO:0000256" key="9">
    <source>
        <dbReference type="RuleBase" id="RU004169"/>
    </source>
</evidence>